<name>A0A0L7LB70_OPEBR</name>
<organism evidence="2 3">
    <name type="scientific">Operophtera brumata</name>
    <name type="common">Winter moth</name>
    <name type="synonym">Phalaena brumata</name>
    <dbReference type="NCBI Taxonomy" id="104452"/>
    <lineage>
        <taxon>Eukaryota</taxon>
        <taxon>Metazoa</taxon>
        <taxon>Ecdysozoa</taxon>
        <taxon>Arthropoda</taxon>
        <taxon>Hexapoda</taxon>
        <taxon>Insecta</taxon>
        <taxon>Pterygota</taxon>
        <taxon>Neoptera</taxon>
        <taxon>Endopterygota</taxon>
        <taxon>Lepidoptera</taxon>
        <taxon>Glossata</taxon>
        <taxon>Ditrysia</taxon>
        <taxon>Geometroidea</taxon>
        <taxon>Geometridae</taxon>
        <taxon>Larentiinae</taxon>
        <taxon>Operophtera</taxon>
    </lineage>
</organism>
<reference evidence="2 3" key="1">
    <citation type="journal article" date="2015" name="Genome Biol. Evol.">
        <title>The genome of winter moth (Operophtera brumata) provides a genomic perspective on sexual dimorphism and phenology.</title>
        <authorList>
            <person name="Derks M.F."/>
            <person name="Smit S."/>
            <person name="Salis L."/>
            <person name="Schijlen E."/>
            <person name="Bossers A."/>
            <person name="Mateman C."/>
            <person name="Pijl A.S."/>
            <person name="de Ridder D."/>
            <person name="Groenen M.A."/>
            <person name="Visser M.E."/>
            <person name="Megens H.J."/>
        </authorList>
    </citation>
    <scope>NUCLEOTIDE SEQUENCE [LARGE SCALE GENOMIC DNA]</scope>
    <source>
        <strain evidence="2">WM2013NL</strain>
        <tissue evidence="2">Head and thorax</tissue>
    </source>
</reference>
<feature type="chain" id="PRO_5012836597" evidence="1">
    <location>
        <begin position="16"/>
        <end position="205"/>
    </location>
</feature>
<evidence type="ECO:0000256" key="1">
    <source>
        <dbReference type="SAM" id="SignalP"/>
    </source>
</evidence>
<sequence length="205" mass="20656">MRFLIVASVLACASAVPSGLLAAPYTLAVAPVARLAPAVPTISAGDINGAAIDAHVEASDHLRASFDATRQLNDKVNELHGQAINNAEENAWRAVDNVKTVEAQLDGAAAGAAPILSKQLVGRVAPVVAAGPVVAASYAAPVVAAPYAAPVVAAPYASPVVSAPYAAPYAAAPYAAAPYSAYPALAASNIVSPYYGSPLEYPQAW</sequence>
<dbReference type="AlphaFoldDB" id="A0A0L7LB70"/>
<evidence type="ECO:0000313" key="2">
    <source>
        <dbReference type="EMBL" id="KOB72733.1"/>
    </source>
</evidence>
<dbReference type="EMBL" id="JTDY01001846">
    <property type="protein sequence ID" value="KOB72733.1"/>
    <property type="molecule type" value="Genomic_DNA"/>
</dbReference>
<keyword evidence="1" id="KW-0732">Signal</keyword>
<evidence type="ECO:0000313" key="3">
    <source>
        <dbReference type="Proteomes" id="UP000037510"/>
    </source>
</evidence>
<comment type="caution">
    <text evidence="2">The sequence shown here is derived from an EMBL/GenBank/DDBJ whole genome shotgun (WGS) entry which is preliminary data.</text>
</comment>
<keyword evidence="3" id="KW-1185">Reference proteome</keyword>
<accession>A0A0L7LB70</accession>
<feature type="signal peptide" evidence="1">
    <location>
        <begin position="1"/>
        <end position="15"/>
    </location>
</feature>
<gene>
    <name evidence="2" type="ORF">OBRU01_11847</name>
</gene>
<dbReference type="Proteomes" id="UP000037510">
    <property type="component" value="Unassembled WGS sequence"/>
</dbReference>
<protein>
    <submittedName>
        <fullName evidence="2">Putative cuticle protein</fullName>
    </submittedName>
</protein>
<proteinExistence type="predicted"/>